<feature type="domain" description="Fibronectin type-III" evidence="4">
    <location>
        <begin position="665"/>
        <end position="756"/>
    </location>
</feature>
<evidence type="ECO:0000259" key="4">
    <source>
        <dbReference type="PROSITE" id="PS50853"/>
    </source>
</evidence>
<dbReference type="InterPro" id="IPR036514">
    <property type="entry name" value="SGNH_hydro_sf"/>
</dbReference>
<dbReference type="CDD" id="cd00063">
    <property type="entry name" value="FN3"/>
    <property type="match status" value="3"/>
</dbReference>
<keyword evidence="2" id="KW-0624">Polysaccharide degradation</keyword>
<feature type="domain" description="Fibronectin type-III" evidence="4">
    <location>
        <begin position="433"/>
        <end position="520"/>
    </location>
</feature>
<dbReference type="Proteomes" id="UP000824220">
    <property type="component" value="Unassembled WGS sequence"/>
</dbReference>
<dbReference type="EMBL" id="DXAM01000001">
    <property type="protein sequence ID" value="HJA03244.1"/>
    <property type="molecule type" value="Genomic_DNA"/>
</dbReference>
<dbReference type="Gene3D" id="3.40.50.1110">
    <property type="entry name" value="SGNH hydrolase"/>
    <property type="match status" value="1"/>
</dbReference>
<organism evidence="5 6">
    <name type="scientific">Candidatus Microbacterium stercoravium</name>
    <dbReference type="NCBI Taxonomy" id="2838697"/>
    <lineage>
        <taxon>Bacteria</taxon>
        <taxon>Bacillati</taxon>
        <taxon>Actinomycetota</taxon>
        <taxon>Actinomycetes</taxon>
        <taxon>Micrococcales</taxon>
        <taxon>Microbacteriaceae</taxon>
        <taxon>Microbacterium</taxon>
    </lineage>
</organism>
<dbReference type="SUPFAM" id="SSF52266">
    <property type="entry name" value="SGNH hydrolase"/>
    <property type="match status" value="1"/>
</dbReference>
<gene>
    <name evidence="5" type="ORF">H9800_00065</name>
</gene>
<dbReference type="PROSITE" id="PS50853">
    <property type="entry name" value="FN3"/>
    <property type="match status" value="3"/>
</dbReference>
<dbReference type="Gene3D" id="2.60.120.430">
    <property type="entry name" value="Galactose-binding lectin"/>
    <property type="match status" value="2"/>
</dbReference>
<dbReference type="SUPFAM" id="SSF69318">
    <property type="entry name" value="Integrin alpha N-terminal domain"/>
    <property type="match status" value="1"/>
</dbReference>
<dbReference type="CDD" id="cd10318">
    <property type="entry name" value="RGL11"/>
    <property type="match status" value="1"/>
</dbReference>
<dbReference type="Pfam" id="PF00041">
    <property type="entry name" value="fn3"/>
    <property type="match status" value="1"/>
</dbReference>
<dbReference type="InterPro" id="IPR041624">
    <property type="entry name" value="RGI_lyase"/>
</dbReference>
<sequence>MSSAFLRADGSHRRPRRTTTRLISSSAAAALIVSGFAVTGGAAFASAPASPAVSETVRFDFGSGATADGYTAVNADTRYTPEAGYGFVEGGTVTATDRGGDALRGDFVTPKEASFVVDLDNVDYTVSLIAGDTEGPTDIAILSEFMEKVQPTQRATGEFLEMSYDIALVDGQMTFTFTGETPNISAIEITPHPARDAAAVPTAYLTGDSTMQTYDPYWEPQAGWGQMFDRFLTEDVVVDNQSIGGRSSRSFVEQGRLDTVLRAVRPGDYVFTQFGHNDATESVPDRYTSPEDFREYLKIYVEGTRQREGTPILVTPVNRLDYDAEAGVFNESFPEYVQATKDVAAELEVPLVDLSSSSRAYLDEIGVEDAKSVFLHVPAGVYPNRPDGTQDDTHFQEYGAIQMARLVALDVADFALPISDAVEVPTPEAVPAAPEGLTVAGTTGSSVNLTWDEAPDADIYRIYRAPGGSGDFVLAGTSTIPQAAISGLDEGAPYDFRVAAANGLGEGEASAIVTATTRVAAYRYDFGPVGSAVADGFDEVTLETVYDAERGFGIVDSTGMIDRDRGAELDDVARDFVAFFDGEYEFVVDVPNGEYSASVTVGDLLGTVRTNVEIEGRDYGGVSASRGAAEKVFESIVVEDGQLTLRITGQTGHLNGLEITPILVAPQGLVADGVDIADATGTVSLSWEETADADSYRVYRTGPDGDTELVAETDASQAADDTAVAGTTYSYAVAAVVGSHESVPSPAVDVDVIDPDIAVPEAPVGLAIDSMEARGVTISWDETDGALFYLVSRAESADGEFEVVGRTDEAAFVDDEVLTTVPYFYRVQAVNAGGAGEASESLETPADTVLERDSERIGRQPVAVAQDGGVYLGWRMNGDDSDDVAFHVYRDGERITDEPVTDSTNLVDPDGSADATYRISLVADDGETWATDEFAVWGDQFLDVPLDKPEGGYTPDGQPFEYTANDVTVGDLDGDGQYEVVLLWNPTNAKDNSQAGYTGNVMLDAYELDGTKLWRIDLGRNIRAGAHYSQPMLADTNGDGRAELFVKTADGTVDGRGDVIGDSDADWRTTDGYILQGPEYLTVFDGATGAAVDTVDYIPERGDVEAWGDGYGNRVDRFLASVAHLDGEHPSVVFSRGYYTRAVIAAYDFDGENLTNRWVFDSSEPGNGDYFGQGNHNMNVADVDGDQKDEIIYGSATIDDDGTGLYSTGLGHGDALHVSDFDPSRPGLELFAAHEDMDRSENRGATFRDAATGEILWDIPAEVDTGRAAMADIDPRHEGAEGWAVGGDAAWNSPVGQLKSASGELISESIPAANFVGLWDGDLLSEIVDHRYDEEAGSGAPVVSKWDYENAEEVTIFSPDGVLTNNGTKGNPALQADLFGDWREELVYRTTDSSALRIFTTADVTEHKLRTLMSDPMYRTAVATQLSAYNQPPHTSYFLGEGMEKPAAPAIRYTTEAPDAEPVEESPVAAEVDSRRVGGKVVLTVTATNRSDDVVTVDISSAHGNKTLQRLRAGGTRTVAFHTRSADVEAGSVEITVTDENGDVTTSTVSYDAISSE</sequence>
<dbReference type="InterPro" id="IPR049366">
    <property type="entry name" value="RGL11_C"/>
</dbReference>
<dbReference type="PANTHER" id="PTHR43118:SF1">
    <property type="entry name" value="RHAMNOGALACTURONAN LYASE (EUROFUNG)"/>
    <property type="match status" value="1"/>
</dbReference>
<dbReference type="SMART" id="SM00060">
    <property type="entry name" value="FN3"/>
    <property type="match status" value="3"/>
</dbReference>
<name>A0A9D2H3R3_9MICO</name>
<dbReference type="Pfam" id="PF21348">
    <property type="entry name" value="RGL11_C"/>
    <property type="match status" value="1"/>
</dbReference>
<dbReference type="CDD" id="cd01821">
    <property type="entry name" value="Rhamnogalacturan_acetylesterase_like"/>
    <property type="match status" value="1"/>
</dbReference>
<dbReference type="Gene3D" id="2.60.40.10">
    <property type="entry name" value="Immunoglobulins"/>
    <property type="match status" value="4"/>
</dbReference>
<dbReference type="Pfam" id="PF18370">
    <property type="entry name" value="RGI_lyase"/>
    <property type="match status" value="1"/>
</dbReference>
<reference evidence="5" key="1">
    <citation type="journal article" date="2021" name="PeerJ">
        <title>Extensive microbial diversity within the chicken gut microbiome revealed by metagenomics and culture.</title>
        <authorList>
            <person name="Gilroy R."/>
            <person name="Ravi A."/>
            <person name="Getino M."/>
            <person name="Pursley I."/>
            <person name="Horton D.L."/>
            <person name="Alikhan N.F."/>
            <person name="Baker D."/>
            <person name="Gharbi K."/>
            <person name="Hall N."/>
            <person name="Watson M."/>
            <person name="Adriaenssens E.M."/>
            <person name="Foster-Nyarko E."/>
            <person name="Jarju S."/>
            <person name="Secka A."/>
            <person name="Antonio M."/>
            <person name="Oren A."/>
            <person name="Chaudhuri R.R."/>
            <person name="La Ragione R."/>
            <person name="Hildebrand F."/>
            <person name="Pallen M.J."/>
        </authorList>
    </citation>
    <scope>NUCLEOTIDE SEQUENCE</scope>
    <source>
        <strain evidence="5">ChiHjej8B7-3636</strain>
    </source>
</reference>
<dbReference type="InterPro" id="IPR037459">
    <property type="entry name" value="RhgT-like"/>
</dbReference>
<keyword evidence="1" id="KW-0326">Glycosidase</keyword>
<dbReference type="InterPro" id="IPR034641">
    <property type="entry name" value="RGL11"/>
</dbReference>
<dbReference type="Pfam" id="PF13472">
    <property type="entry name" value="Lipase_GDSL_2"/>
    <property type="match status" value="1"/>
</dbReference>
<dbReference type="InterPro" id="IPR049033">
    <property type="entry name" value="AGA-YXIM_GBD"/>
</dbReference>
<dbReference type="InterPro" id="IPR013783">
    <property type="entry name" value="Ig-like_fold"/>
</dbReference>
<feature type="region of interest" description="Disordered" evidence="3">
    <location>
        <begin position="1"/>
        <end position="20"/>
    </location>
</feature>
<dbReference type="GO" id="GO:0000272">
    <property type="term" value="P:polysaccharide catabolic process"/>
    <property type="evidence" value="ECO:0007669"/>
    <property type="project" value="UniProtKB-KW"/>
</dbReference>
<evidence type="ECO:0000313" key="5">
    <source>
        <dbReference type="EMBL" id="HJA03244.1"/>
    </source>
</evidence>
<dbReference type="SUPFAM" id="SSF49785">
    <property type="entry name" value="Galactose-binding domain-like"/>
    <property type="match status" value="2"/>
</dbReference>
<accession>A0A9D2H3R3</accession>
<reference evidence="5" key="2">
    <citation type="submission" date="2021-04" db="EMBL/GenBank/DDBJ databases">
        <authorList>
            <person name="Gilroy R."/>
        </authorList>
    </citation>
    <scope>NUCLEOTIDE SEQUENCE</scope>
    <source>
        <strain evidence="5">ChiHjej8B7-3636</strain>
    </source>
</reference>
<evidence type="ECO:0000313" key="6">
    <source>
        <dbReference type="Proteomes" id="UP000824220"/>
    </source>
</evidence>
<dbReference type="InterPro" id="IPR003961">
    <property type="entry name" value="FN3_dom"/>
</dbReference>
<dbReference type="InterPro" id="IPR008979">
    <property type="entry name" value="Galactose-bd-like_sf"/>
</dbReference>
<dbReference type="SUPFAM" id="SSF49265">
    <property type="entry name" value="Fibronectin type III"/>
    <property type="match status" value="2"/>
</dbReference>
<dbReference type="PANTHER" id="PTHR43118">
    <property type="entry name" value="RHAMNOGALACTURONAN LYASE (EUROFUNG)"/>
    <property type="match status" value="1"/>
</dbReference>
<dbReference type="Pfam" id="PF21254">
    <property type="entry name" value="AGA-YXIM_GBD"/>
    <property type="match status" value="2"/>
</dbReference>
<feature type="domain" description="Fibronectin type-III" evidence="4">
    <location>
        <begin position="762"/>
        <end position="851"/>
    </location>
</feature>
<evidence type="ECO:0000256" key="3">
    <source>
        <dbReference type="SAM" id="MobiDB-lite"/>
    </source>
</evidence>
<dbReference type="GO" id="GO:0016798">
    <property type="term" value="F:hydrolase activity, acting on glycosyl bonds"/>
    <property type="evidence" value="ECO:0007669"/>
    <property type="project" value="UniProtKB-KW"/>
</dbReference>
<evidence type="ECO:0000256" key="1">
    <source>
        <dbReference type="ARBA" id="ARBA00023295"/>
    </source>
</evidence>
<dbReference type="InterPro" id="IPR028994">
    <property type="entry name" value="Integrin_alpha_N"/>
</dbReference>
<proteinExistence type="predicted"/>
<protein>
    <submittedName>
        <fullName evidence="5">Fibronectin type III domain-containing protein</fullName>
    </submittedName>
</protein>
<evidence type="ECO:0000256" key="2">
    <source>
        <dbReference type="ARBA" id="ARBA00023326"/>
    </source>
</evidence>
<dbReference type="InterPro" id="IPR036116">
    <property type="entry name" value="FN3_sf"/>
</dbReference>
<dbReference type="InterPro" id="IPR013830">
    <property type="entry name" value="SGNH_hydro"/>
</dbReference>
<comment type="caution">
    <text evidence="5">The sequence shown here is derived from an EMBL/GenBank/DDBJ whole genome shotgun (WGS) entry which is preliminary data.</text>
</comment>
<keyword evidence="1" id="KW-0378">Hydrolase</keyword>
<keyword evidence="2" id="KW-0119">Carbohydrate metabolism</keyword>